<evidence type="ECO:0000313" key="2">
    <source>
        <dbReference type="Proteomes" id="UP001206128"/>
    </source>
</evidence>
<dbReference type="EMBL" id="JAMTCK010000008">
    <property type="protein sequence ID" value="MCP2166869.1"/>
    <property type="molecule type" value="Genomic_DNA"/>
</dbReference>
<dbReference type="RefSeq" id="WP_253773168.1">
    <property type="nucleotide sequence ID" value="NZ_JAMTCK010000008.1"/>
</dbReference>
<dbReference type="InterPro" id="IPR050490">
    <property type="entry name" value="Bact_solute-bd_prot1"/>
</dbReference>
<dbReference type="AlphaFoldDB" id="A0AAE3GGD9"/>
<gene>
    <name evidence="1" type="ORF">LX83_003741</name>
</gene>
<dbReference type="SUPFAM" id="SSF53850">
    <property type="entry name" value="Periplasmic binding protein-like II"/>
    <property type="match status" value="1"/>
</dbReference>
<accession>A0AAE3GGD9</accession>
<dbReference type="Gene3D" id="3.40.190.10">
    <property type="entry name" value="Periplasmic binding protein-like II"/>
    <property type="match status" value="2"/>
</dbReference>
<dbReference type="Pfam" id="PF01547">
    <property type="entry name" value="SBP_bac_1"/>
    <property type="match status" value="1"/>
</dbReference>
<reference evidence="1" key="1">
    <citation type="submission" date="2022-06" db="EMBL/GenBank/DDBJ databases">
        <title>Genomic Encyclopedia of Archaeal and Bacterial Type Strains, Phase II (KMG-II): from individual species to whole genera.</title>
        <authorList>
            <person name="Goeker M."/>
        </authorList>
    </citation>
    <scope>NUCLEOTIDE SEQUENCE</scope>
    <source>
        <strain evidence="1">DSM 43935</strain>
    </source>
</reference>
<proteinExistence type="predicted"/>
<dbReference type="InterPro" id="IPR006059">
    <property type="entry name" value="SBP"/>
</dbReference>
<dbReference type="PANTHER" id="PTHR43649">
    <property type="entry name" value="ARABINOSE-BINDING PROTEIN-RELATED"/>
    <property type="match status" value="1"/>
</dbReference>
<evidence type="ECO:0000313" key="1">
    <source>
        <dbReference type="EMBL" id="MCP2166869.1"/>
    </source>
</evidence>
<name>A0AAE3GGD9_9PSEU</name>
<dbReference type="PANTHER" id="PTHR43649:SF14">
    <property type="entry name" value="BLR3389 PROTEIN"/>
    <property type="match status" value="1"/>
</dbReference>
<organism evidence="1 2">
    <name type="scientific">Goodfellowiella coeruleoviolacea</name>
    <dbReference type="NCBI Taxonomy" id="334858"/>
    <lineage>
        <taxon>Bacteria</taxon>
        <taxon>Bacillati</taxon>
        <taxon>Actinomycetota</taxon>
        <taxon>Actinomycetes</taxon>
        <taxon>Pseudonocardiales</taxon>
        <taxon>Pseudonocardiaceae</taxon>
        <taxon>Goodfellowiella</taxon>
    </lineage>
</organism>
<dbReference type="Proteomes" id="UP001206128">
    <property type="component" value="Unassembled WGS sequence"/>
</dbReference>
<comment type="caution">
    <text evidence="1">The sequence shown here is derived from an EMBL/GenBank/DDBJ whole genome shotgun (WGS) entry which is preliminary data.</text>
</comment>
<sequence length="377" mass="41653">MGIQKYENDPYKGKLSEALLQDRLDPGVQPPDIFFNWGGGSLKSFVDAGEVRDLSGLLTEHPEVRQRFFPNALESASYGDKVYGLPMNGVQPVVFFYHKELFARAGAEVPTTFDELLTAVGKLRAAGITPITLGGASKWTDLMYIEYLLDRIAGPELFVSIQNGDRAAWNSPEMLRAATMVRQLVDAGAFQQGFETMSYDDGSTSKQLAEGQAAMELMITVQYPNLIDRAPELIEKDQLGWFPFPTVSGGKGDPRNVVGSPTNYYSVRADSPAADGADDYLTDVLMSDEYVNWLIDKGEVPPVNGIEPKLSASPHADWLGYVYSITRDAPHFQLSWDQALSPEDAEVLLTELDLLFRKQITPEQFCADMQSKTSAAR</sequence>
<keyword evidence="2" id="KW-1185">Reference proteome</keyword>
<protein>
    <submittedName>
        <fullName evidence="1">Carbohydrate ABC transporter substrate-binding protein, CUT1 family</fullName>
    </submittedName>
</protein>